<evidence type="ECO:0000256" key="2">
    <source>
        <dbReference type="SAM" id="MobiDB-lite"/>
    </source>
</evidence>
<feature type="region of interest" description="Disordered" evidence="2">
    <location>
        <begin position="724"/>
        <end position="755"/>
    </location>
</feature>
<gene>
    <name evidence="3" type="ORF">KAF25_006460</name>
</gene>
<reference evidence="3" key="1">
    <citation type="submission" date="2021-04" db="EMBL/GenBank/DDBJ databases">
        <title>Draft genome of Fusarium avenaceum strain F156N33, isolated from an atmospheric sample in Virginia.</title>
        <authorList>
            <person name="Yang S."/>
            <person name="Vinatzer B.A."/>
            <person name="Coleman J."/>
        </authorList>
    </citation>
    <scope>NUCLEOTIDE SEQUENCE</scope>
    <source>
        <strain evidence="3">F156N33</strain>
    </source>
</reference>
<feature type="compositionally biased region" description="Polar residues" evidence="2">
    <location>
        <begin position="234"/>
        <end position="251"/>
    </location>
</feature>
<feature type="compositionally biased region" description="Basic and acidic residues" evidence="2">
    <location>
        <begin position="459"/>
        <end position="485"/>
    </location>
</feature>
<evidence type="ECO:0000256" key="1">
    <source>
        <dbReference type="SAM" id="Coils"/>
    </source>
</evidence>
<feature type="compositionally biased region" description="Polar residues" evidence="2">
    <location>
        <begin position="727"/>
        <end position="738"/>
    </location>
</feature>
<feature type="region of interest" description="Disordered" evidence="2">
    <location>
        <begin position="914"/>
        <end position="938"/>
    </location>
</feature>
<feature type="region of interest" description="Disordered" evidence="2">
    <location>
        <begin position="459"/>
        <end position="486"/>
    </location>
</feature>
<evidence type="ECO:0000313" key="4">
    <source>
        <dbReference type="Proteomes" id="UP000782241"/>
    </source>
</evidence>
<evidence type="ECO:0000313" key="3">
    <source>
        <dbReference type="EMBL" id="KAG5663875.1"/>
    </source>
</evidence>
<feature type="region of interest" description="Disordered" evidence="2">
    <location>
        <begin position="213"/>
        <end position="292"/>
    </location>
</feature>
<accession>A0A9P7H9A6</accession>
<comment type="caution">
    <text evidence="3">The sequence shown here is derived from an EMBL/GenBank/DDBJ whole genome shotgun (WGS) entry which is preliminary data.</text>
</comment>
<dbReference type="Proteomes" id="UP000782241">
    <property type="component" value="Unassembled WGS sequence"/>
</dbReference>
<feature type="compositionally biased region" description="Basic and acidic residues" evidence="2">
    <location>
        <begin position="579"/>
        <end position="608"/>
    </location>
</feature>
<feature type="compositionally biased region" description="Basic and acidic residues" evidence="2">
    <location>
        <begin position="359"/>
        <end position="369"/>
    </location>
</feature>
<protein>
    <submittedName>
        <fullName evidence="3">Uncharacterized protein</fullName>
    </submittedName>
</protein>
<feature type="region of interest" description="Disordered" evidence="2">
    <location>
        <begin position="548"/>
        <end position="626"/>
    </location>
</feature>
<name>A0A9P7H9A6_9HYPO</name>
<organism evidence="3 4">
    <name type="scientific">Fusarium avenaceum</name>
    <dbReference type="NCBI Taxonomy" id="40199"/>
    <lineage>
        <taxon>Eukaryota</taxon>
        <taxon>Fungi</taxon>
        <taxon>Dikarya</taxon>
        <taxon>Ascomycota</taxon>
        <taxon>Pezizomycotina</taxon>
        <taxon>Sordariomycetes</taxon>
        <taxon>Hypocreomycetidae</taxon>
        <taxon>Hypocreales</taxon>
        <taxon>Nectriaceae</taxon>
        <taxon>Fusarium</taxon>
        <taxon>Fusarium tricinctum species complex</taxon>
    </lineage>
</organism>
<feature type="region of interest" description="Disordered" evidence="2">
    <location>
        <begin position="358"/>
        <end position="382"/>
    </location>
</feature>
<dbReference type="EMBL" id="JAGPUO010000003">
    <property type="protein sequence ID" value="KAG5663875.1"/>
    <property type="molecule type" value="Genomic_DNA"/>
</dbReference>
<feature type="coiled-coil region" evidence="1">
    <location>
        <begin position="838"/>
        <end position="865"/>
    </location>
</feature>
<keyword evidence="1" id="KW-0175">Coiled coil</keyword>
<feature type="region of interest" description="Disordered" evidence="2">
    <location>
        <begin position="404"/>
        <end position="444"/>
    </location>
</feature>
<feature type="compositionally biased region" description="Acidic residues" evidence="2">
    <location>
        <begin position="921"/>
        <end position="931"/>
    </location>
</feature>
<proteinExistence type="predicted"/>
<dbReference type="AlphaFoldDB" id="A0A9P7H9A6"/>
<sequence>MQGPTSYPAALTSSKWVASHRNDAHIYVQKSTSKNVKRETKFSSLLEKTRGDLRNVFSVRSKTEAASELNRASTFPQKQNKYTWAYLFDTKSGNKLHKRARSAPITTYIPHVLEPINEEREDNDTPVLKFLAQPGCQKHSPTKTDREAPLPLSDHITEDDDAASIVTTCTVLIRHLGLADVPEEDEANEEDRQLETADTMTINHPEVTKIKLSKHNMSRGTTEESQDSPILGLETSQPITTNDARPRQPSSIRFECSGALPPRETLVNVEGSETDAKSSKSKRKTSSAASSVTSLFTKLLGNDKTKAVDKTENETETKSEPSVFHKLQKAKGSFSLGKLADFIQPAETRLRSSLSINRNNERSTADHNKNKGTCRPLRWNLPPPDDEMGELIRSFSDPRIGFNTTSNNHYVEETPVSARSPTESSDRSEYDISMEDLPPAPANPPLPFRYFREEISMHGSDEKIQKPKARDSQKAQRQDFDDESSRYSQEIVLGPFPHDEIMSLALQRQVDIINNNYDFSQHANLTGVYSRVKVEERLEERPIRERFEELHHPVEETESLGPKAKTYSVNTQDAEPNNEETHTGESETQDQERVVDTREVREDSHPEPNAHSASVGTEEDPYHEEVQNEERFNANTFDMVSSIGWDEQTIPEGPAGNPPTQAAMKDVETADYSDFFKSLQNVRSKSPTKLFGRSGFVGVRPWSKEIASLAARDQMIRDEAAEKFYQQGPSNTGSSESVSDLDERPSAHEVQAALSHPEAPLIDECEPDRVMDQYLKCKRSTMAAMISKQTNHAKIPSAINRNEVIYNEWDRAARVSQIFEAKKEREDPGAAYRRRQIYKFVEKRLKKVKTEAEQANKEARDAHRCIQQLQEYYNDMEEGIHRFTESFGHQRASNLPNAVDLVRITEREERIDYRRAKPLEDGPEAESPESEMADKAGMDYSELVRDDGTEVNSLGDPTAEFF</sequence>
<keyword evidence="4" id="KW-1185">Reference proteome</keyword>